<evidence type="ECO:0000256" key="4">
    <source>
        <dbReference type="ARBA" id="ARBA00022884"/>
    </source>
</evidence>
<feature type="domain" description="RRM" evidence="8">
    <location>
        <begin position="724"/>
        <end position="802"/>
    </location>
</feature>
<sequence>MNDMRQVQTPESLPMLEKEISELLLSLRPPKAPIESLADIYIKRYGKPLKIVGSCTDAQQHDDSLTCLLTMLCTTRVIERQGRCYIVPVEEAPKYLDDGFKLVMSPARKDSDQIYITFEPKSTFTKEDVWKYFSQYGPVSDVQIPLRKKRMFGYVSFMYPGTAKRILAERSPTNPHFICGDQVFVKAWKEKHELDKQEMELEECKSLLMDRVRLLHPRNPEGIVAHIMSSKTPAEIRQLLAPDGKIAPLIVEAAQQFPELPQLQPPKERHGLRPFRHLCPQFHPVDSFQGIQAPFSWNYSWPQFHPRGISHEFQAPFTFPHLQHQFHPSGISHEFQAPFLLPHSQPQFCLSGISSEFQAPLPLNVQIGPLHPGLPQLHPSGSFHGIHAPFTPIGPTGAFQSPSPEFTGLGELMLEKEIRGLLFLLRPPSLPIESLANMYIDRYGKPLRIEEFLAEGQQHGKVGCRLTDLLVRLNTIRVIERREQLYIVPVEDAPMYLAHGFKLGMPPSSSDPNKIYVTFLIGSKFTEEDVRNYFSLYGTVNDVQIPPQGRRRYGYVSFQDPRTAKQILSERTPHFICGDQVHVREYRDKHELEREQHYNVPVEDAPKYLAHGSKLGAPSAGSDPNQIYVVFVPESKFTEEDVLNYFSQYGTVNTVRIPPQGRRMYGFVSFHDPGTAERILSERTPHFICGDQVRVKAYKEKRELPHGQRHGSKLVMPSAITNSNKIVIIFDPKSTFTENDAWNYFSDYGPVNNVRIPLQKKRNFGYVSFRYPETVKQILSERCSRTSHFICGDHVFVENYNEKPGPETMAREGAHSIPGPHEVSDVSVIHKHHTGEQLSNVHELFGKKPNKGCDQGIVTEKSGTDVAPVMVSPPTHNLSVHSLSESSPSQGDNTTESSHVSDHLDQASADQNSLLCSDDLRLPETLDDVY</sequence>
<keyword evidence="3" id="KW-0862">Zinc</keyword>
<evidence type="ECO:0000256" key="6">
    <source>
        <dbReference type="PROSITE-ProRule" id="PRU00176"/>
    </source>
</evidence>
<feature type="compositionally biased region" description="Low complexity" evidence="7">
    <location>
        <begin position="879"/>
        <end position="889"/>
    </location>
</feature>
<keyword evidence="2" id="KW-0863">Zinc-finger</keyword>
<keyword evidence="4 6" id="KW-0694">RNA-binding</keyword>
<reference evidence="9" key="2">
    <citation type="submission" date="2015-07" db="EMBL/GenBank/DDBJ databases">
        <authorList>
            <person name="Noorani M."/>
        </authorList>
    </citation>
    <scope>NUCLEOTIDE SEQUENCE</scope>
    <source>
        <strain evidence="9">Yugu1</strain>
    </source>
</reference>
<dbReference type="OrthoDB" id="2020831at2759"/>
<reference evidence="9" key="1">
    <citation type="journal article" date="2012" name="Nat. Biotechnol.">
        <title>Reference genome sequence of the model plant Setaria.</title>
        <authorList>
            <person name="Bennetzen J.L."/>
            <person name="Schmutz J."/>
            <person name="Wang H."/>
            <person name="Percifield R."/>
            <person name="Hawkins J."/>
            <person name="Pontaroli A.C."/>
            <person name="Estep M."/>
            <person name="Feng L."/>
            <person name="Vaughn J.N."/>
            <person name="Grimwood J."/>
            <person name="Jenkins J."/>
            <person name="Barry K."/>
            <person name="Lindquist E."/>
            <person name="Hellsten U."/>
            <person name="Deshpande S."/>
            <person name="Wang X."/>
            <person name="Wu X."/>
            <person name="Mitros T."/>
            <person name="Triplett J."/>
            <person name="Yang X."/>
            <person name="Ye C.Y."/>
            <person name="Mauro-Herrera M."/>
            <person name="Wang L."/>
            <person name="Li P."/>
            <person name="Sharma M."/>
            <person name="Sharma R."/>
            <person name="Ronald P.C."/>
            <person name="Panaud O."/>
            <person name="Kellogg E.A."/>
            <person name="Brutnell T.P."/>
            <person name="Doust A.N."/>
            <person name="Tuskan G.A."/>
            <person name="Rokhsar D."/>
            <person name="Devos K.M."/>
        </authorList>
    </citation>
    <scope>NUCLEOTIDE SEQUENCE [LARGE SCALE GENOMIC DNA]</scope>
    <source>
        <strain evidence="9">Yugu1</strain>
    </source>
</reference>
<evidence type="ECO:0000256" key="2">
    <source>
        <dbReference type="ARBA" id="ARBA00022771"/>
    </source>
</evidence>
<dbReference type="PROSITE" id="PS50102">
    <property type="entry name" value="RRM"/>
    <property type="match status" value="4"/>
</dbReference>
<dbReference type="InterPro" id="IPR035979">
    <property type="entry name" value="RBD_domain_sf"/>
</dbReference>
<dbReference type="Pfam" id="PF00076">
    <property type="entry name" value="RRM_1"/>
    <property type="match status" value="4"/>
</dbReference>
<dbReference type="AlphaFoldDB" id="A0A368Q8Z9"/>
<name>A0A368Q8Z9_SETIT</name>
<organism evidence="9">
    <name type="scientific">Setaria italica</name>
    <name type="common">Foxtail millet</name>
    <name type="synonym">Panicum italicum</name>
    <dbReference type="NCBI Taxonomy" id="4555"/>
    <lineage>
        <taxon>Eukaryota</taxon>
        <taxon>Viridiplantae</taxon>
        <taxon>Streptophyta</taxon>
        <taxon>Embryophyta</taxon>
        <taxon>Tracheophyta</taxon>
        <taxon>Spermatophyta</taxon>
        <taxon>Magnoliopsida</taxon>
        <taxon>Liliopsida</taxon>
        <taxon>Poales</taxon>
        <taxon>Poaceae</taxon>
        <taxon>PACMAD clade</taxon>
        <taxon>Panicoideae</taxon>
        <taxon>Panicodae</taxon>
        <taxon>Paniceae</taxon>
        <taxon>Cenchrinae</taxon>
        <taxon>Setaria</taxon>
    </lineage>
</organism>
<dbReference type="EMBL" id="CM003529">
    <property type="protein sequence ID" value="RCV13730.1"/>
    <property type="molecule type" value="Genomic_DNA"/>
</dbReference>
<evidence type="ECO:0000259" key="8">
    <source>
        <dbReference type="PROSITE" id="PS50102"/>
    </source>
</evidence>
<evidence type="ECO:0000256" key="5">
    <source>
        <dbReference type="ARBA" id="ARBA00023125"/>
    </source>
</evidence>
<dbReference type="InterPro" id="IPR000504">
    <property type="entry name" value="RRM_dom"/>
</dbReference>
<feature type="domain" description="RRM" evidence="8">
    <location>
        <begin position="112"/>
        <end position="190"/>
    </location>
</feature>
<dbReference type="PANTHER" id="PTHR24009:SF0">
    <property type="entry name" value="ZINC FINGER CCCH DOMAIN-CONTAINING PROTEIN 18"/>
    <property type="match status" value="1"/>
</dbReference>
<dbReference type="PANTHER" id="PTHR24009">
    <property type="entry name" value="RNA-BINDING (RRM/RBD/RNP MOTIFS)"/>
    <property type="match status" value="1"/>
</dbReference>
<keyword evidence="1" id="KW-0479">Metal-binding</keyword>
<dbReference type="SUPFAM" id="SSF54928">
    <property type="entry name" value="RNA-binding domain, RBD"/>
    <property type="match status" value="3"/>
</dbReference>
<evidence type="ECO:0000256" key="1">
    <source>
        <dbReference type="ARBA" id="ARBA00022723"/>
    </source>
</evidence>
<evidence type="ECO:0000256" key="7">
    <source>
        <dbReference type="SAM" id="MobiDB-lite"/>
    </source>
</evidence>
<dbReference type="GO" id="GO:0003677">
    <property type="term" value="F:DNA binding"/>
    <property type="evidence" value="ECO:0007669"/>
    <property type="project" value="UniProtKB-KW"/>
</dbReference>
<dbReference type="GO" id="GO:0008270">
    <property type="term" value="F:zinc ion binding"/>
    <property type="evidence" value="ECO:0007669"/>
    <property type="project" value="UniProtKB-KW"/>
</dbReference>
<accession>A0A368Q8Z9</accession>
<evidence type="ECO:0000313" key="9">
    <source>
        <dbReference type="EMBL" id="RCV13730.1"/>
    </source>
</evidence>
<dbReference type="InterPro" id="IPR012677">
    <property type="entry name" value="Nucleotide-bd_a/b_plait_sf"/>
</dbReference>
<dbReference type="SMART" id="SM00360">
    <property type="entry name" value="RRM"/>
    <property type="match status" value="4"/>
</dbReference>
<feature type="domain" description="RRM" evidence="8">
    <location>
        <begin position="513"/>
        <end position="588"/>
    </location>
</feature>
<dbReference type="STRING" id="4555.A0A368Q8Z9"/>
<feature type="region of interest" description="Disordered" evidence="7">
    <location>
        <begin position="866"/>
        <end position="910"/>
    </location>
</feature>
<dbReference type="GO" id="GO:0003723">
    <property type="term" value="F:RNA binding"/>
    <property type="evidence" value="ECO:0007669"/>
    <property type="project" value="UniProtKB-UniRule"/>
</dbReference>
<proteinExistence type="predicted"/>
<gene>
    <name evidence="9" type="ORF">SETIT_2G369300v2</name>
</gene>
<keyword evidence="5" id="KW-0238">DNA-binding</keyword>
<feature type="domain" description="RRM" evidence="8">
    <location>
        <begin position="625"/>
        <end position="700"/>
    </location>
</feature>
<dbReference type="Gene3D" id="3.30.70.330">
    <property type="match status" value="4"/>
</dbReference>
<protein>
    <recommendedName>
        <fullName evidence="8">RRM domain-containing protein</fullName>
    </recommendedName>
</protein>
<evidence type="ECO:0000256" key="3">
    <source>
        <dbReference type="ARBA" id="ARBA00022833"/>
    </source>
</evidence>